<keyword evidence="2" id="KW-1185">Reference proteome</keyword>
<evidence type="ECO:0000313" key="2">
    <source>
        <dbReference type="Proteomes" id="UP000602087"/>
    </source>
</evidence>
<comment type="caution">
    <text evidence="1">The sequence shown here is derived from an EMBL/GenBank/DDBJ whole genome shotgun (WGS) entry which is preliminary data.</text>
</comment>
<gene>
    <name evidence="1" type="ORF">JAV76_05590</name>
</gene>
<protein>
    <submittedName>
        <fullName evidence="1">Uncharacterized protein</fullName>
    </submittedName>
</protein>
<reference evidence="1" key="1">
    <citation type="submission" date="2020-12" db="EMBL/GenBank/DDBJ databases">
        <title>Sanguibacter suaedae sp. nov., isolated from Suaeda aralocaspica.</title>
        <authorList>
            <person name="Ma Q."/>
        </authorList>
    </citation>
    <scope>NUCLEOTIDE SEQUENCE</scope>
    <source>
        <strain evidence="1">YZGR15</strain>
    </source>
</reference>
<dbReference type="EMBL" id="JAEINH010000003">
    <property type="protein sequence ID" value="MBI9114483.1"/>
    <property type="molecule type" value="Genomic_DNA"/>
</dbReference>
<sequence>MDDYQWMPPGLDPERAQAFLTPSTGLPEAASEAIHRWIVDDKYSHESLSWKFMIDFQSASHMDLGLLHQNTVQVGDALKYLRTLTEDQRTYLLDYMLSGLYPRPDIGRAMPERATRLASILRASGAGWTVMARRGRWGLQRVVPVGVTDVVESVLSSADRASALLRTAWSGAFGLESSPSHAYYDAVRAVEVYSCPLISPRDKLGTLGKDINVLRSKPEAWTFALVGSDRTSAVEHLVSAMQLLWHSQTDRHGYADYRDISQLEAQAAVLLASTIVGWLSQGALRRAT</sequence>
<dbReference type="RefSeq" id="WP_198733021.1">
    <property type="nucleotide sequence ID" value="NZ_JAEINH010000003.1"/>
</dbReference>
<organism evidence="1 2">
    <name type="scientific">Sanguibacter suaedae</name>
    <dbReference type="NCBI Taxonomy" id="2795737"/>
    <lineage>
        <taxon>Bacteria</taxon>
        <taxon>Bacillati</taxon>
        <taxon>Actinomycetota</taxon>
        <taxon>Actinomycetes</taxon>
        <taxon>Micrococcales</taxon>
        <taxon>Sanguibacteraceae</taxon>
        <taxon>Sanguibacter</taxon>
    </lineage>
</organism>
<evidence type="ECO:0000313" key="1">
    <source>
        <dbReference type="EMBL" id="MBI9114483.1"/>
    </source>
</evidence>
<dbReference type="Proteomes" id="UP000602087">
    <property type="component" value="Unassembled WGS sequence"/>
</dbReference>
<proteinExistence type="predicted"/>
<accession>A0A934I3C9</accession>
<name>A0A934I3C9_9MICO</name>
<dbReference type="AlphaFoldDB" id="A0A934I3C9"/>